<sequence>MPTVLTEKEFKNMFVAAATHYILAINGQDKCLTDNFVELARTAAFKVSLPWTMPSYELARLFEHFRNEPNNRAEVVDTSTKLYVEQTLNSLQARLPLVQS</sequence>
<organism evidence="1 2">
    <name type="scientific">Candidatus Kaiserbacteria bacterium RIFCSPLOWO2_12_FULL_45_26</name>
    <dbReference type="NCBI Taxonomy" id="1798525"/>
    <lineage>
        <taxon>Bacteria</taxon>
        <taxon>Candidatus Kaiseribacteriota</taxon>
    </lineage>
</organism>
<accession>A0A1F6FGS5</accession>
<dbReference type="AlphaFoldDB" id="A0A1F6FGS5"/>
<protein>
    <submittedName>
        <fullName evidence="1">Uncharacterized protein</fullName>
    </submittedName>
</protein>
<gene>
    <name evidence="1" type="ORF">A3G90_03245</name>
</gene>
<evidence type="ECO:0000313" key="2">
    <source>
        <dbReference type="Proteomes" id="UP000177325"/>
    </source>
</evidence>
<evidence type="ECO:0000313" key="1">
    <source>
        <dbReference type="EMBL" id="OGG85051.1"/>
    </source>
</evidence>
<dbReference type="STRING" id="1798525.A3G90_03245"/>
<reference evidence="1 2" key="1">
    <citation type="journal article" date="2016" name="Nat. Commun.">
        <title>Thousands of microbial genomes shed light on interconnected biogeochemical processes in an aquifer system.</title>
        <authorList>
            <person name="Anantharaman K."/>
            <person name="Brown C.T."/>
            <person name="Hug L.A."/>
            <person name="Sharon I."/>
            <person name="Castelle C.J."/>
            <person name="Probst A.J."/>
            <person name="Thomas B.C."/>
            <person name="Singh A."/>
            <person name="Wilkins M.J."/>
            <person name="Karaoz U."/>
            <person name="Brodie E.L."/>
            <person name="Williams K.H."/>
            <person name="Hubbard S.S."/>
            <person name="Banfield J.F."/>
        </authorList>
    </citation>
    <scope>NUCLEOTIDE SEQUENCE [LARGE SCALE GENOMIC DNA]</scope>
</reference>
<name>A0A1F6FGS5_9BACT</name>
<comment type="caution">
    <text evidence="1">The sequence shown here is derived from an EMBL/GenBank/DDBJ whole genome shotgun (WGS) entry which is preliminary data.</text>
</comment>
<dbReference type="EMBL" id="MFMM01000001">
    <property type="protein sequence ID" value="OGG85051.1"/>
    <property type="molecule type" value="Genomic_DNA"/>
</dbReference>
<dbReference type="Proteomes" id="UP000177325">
    <property type="component" value="Unassembled WGS sequence"/>
</dbReference>
<proteinExistence type="predicted"/>